<evidence type="ECO:0000313" key="5">
    <source>
        <dbReference type="Proteomes" id="UP000002009"/>
    </source>
</evidence>
<name>C1E3V0_MICCC</name>
<feature type="compositionally biased region" description="Low complexity" evidence="1">
    <location>
        <begin position="42"/>
        <end position="54"/>
    </location>
</feature>
<dbReference type="PANTHER" id="PTHR16216">
    <property type="entry name" value="DYNEIN ASSEMBLY FACTOR 5, AXONEMAL"/>
    <property type="match status" value="1"/>
</dbReference>
<dbReference type="GeneID" id="8243028"/>
<organism evidence="4 5">
    <name type="scientific">Micromonas commoda (strain RCC299 / NOUM17 / CCMP2709)</name>
    <name type="common">Picoplanktonic green alga</name>
    <dbReference type="NCBI Taxonomy" id="296587"/>
    <lineage>
        <taxon>Eukaryota</taxon>
        <taxon>Viridiplantae</taxon>
        <taxon>Chlorophyta</taxon>
        <taxon>Mamiellophyceae</taxon>
        <taxon>Mamiellales</taxon>
        <taxon>Mamiellaceae</taxon>
        <taxon>Micromonas</taxon>
    </lineage>
</organism>
<dbReference type="OMA" id="NPVIGEM"/>
<dbReference type="InterPro" id="IPR052623">
    <property type="entry name" value="DAAF5"/>
</dbReference>
<dbReference type="Pfam" id="PF25757">
    <property type="entry name" value="TPR_DNAAF5"/>
    <property type="match status" value="2"/>
</dbReference>
<feature type="compositionally biased region" description="Low complexity" evidence="1">
    <location>
        <begin position="74"/>
        <end position="83"/>
    </location>
</feature>
<dbReference type="InterPro" id="IPR016024">
    <property type="entry name" value="ARM-type_fold"/>
</dbReference>
<reference evidence="4 5" key="1">
    <citation type="journal article" date="2009" name="Science">
        <title>Green evolution and dynamic adaptations revealed by genomes of the marine picoeukaryotes Micromonas.</title>
        <authorList>
            <person name="Worden A.Z."/>
            <person name="Lee J.H."/>
            <person name="Mock T."/>
            <person name="Rouze P."/>
            <person name="Simmons M.P."/>
            <person name="Aerts A.L."/>
            <person name="Allen A.E."/>
            <person name="Cuvelier M.L."/>
            <person name="Derelle E."/>
            <person name="Everett M.V."/>
            <person name="Foulon E."/>
            <person name="Grimwood J."/>
            <person name="Gundlach H."/>
            <person name="Henrissat B."/>
            <person name="Napoli C."/>
            <person name="McDonald S.M."/>
            <person name="Parker M.S."/>
            <person name="Rombauts S."/>
            <person name="Salamov A."/>
            <person name="Von Dassow P."/>
            <person name="Badger J.H."/>
            <person name="Coutinho P.M."/>
            <person name="Demir E."/>
            <person name="Dubchak I."/>
            <person name="Gentemann C."/>
            <person name="Eikrem W."/>
            <person name="Gready J.E."/>
            <person name="John U."/>
            <person name="Lanier W."/>
            <person name="Lindquist E.A."/>
            <person name="Lucas S."/>
            <person name="Mayer K.F."/>
            <person name="Moreau H."/>
            <person name="Not F."/>
            <person name="Otillar R."/>
            <person name="Panaud O."/>
            <person name="Pangilinan J."/>
            <person name="Paulsen I."/>
            <person name="Piegu B."/>
            <person name="Poliakov A."/>
            <person name="Robbens S."/>
            <person name="Schmutz J."/>
            <person name="Toulza E."/>
            <person name="Wyss T."/>
            <person name="Zelensky A."/>
            <person name="Zhou K."/>
            <person name="Armbrust E.V."/>
            <person name="Bhattacharya D."/>
            <person name="Goodenough U.W."/>
            <person name="Van de Peer Y."/>
            <person name="Grigoriev I.V."/>
        </authorList>
    </citation>
    <scope>NUCLEOTIDE SEQUENCE [LARGE SCALE GENOMIC DNA]</scope>
    <source>
        <strain evidence="5">RCC299 / NOUM17</strain>
    </source>
</reference>
<proteinExistence type="predicted"/>
<dbReference type="OrthoDB" id="413572at2759"/>
<feature type="domain" description="Dynein axonemal assembly factor 5 TPR repeats" evidence="3">
    <location>
        <begin position="350"/>
        <end position="421"/>
    </location>
</feature>
<dbReference type="InterPro" id="IPR011989">
    <property type="entry name" value="ARM-like"/>
</dbReference>
<dbReference type="InterPro" id="IPR056497">
    <property type="entry name" value="HEAT_DAAF5"/>
</dbReference>
<evidence type="ECO:0000259" key="3">
    <source>
        <dbReference type="Pfam" id="PF25757"/>
    </source>
</evidence>
<dbReference type="Gene3D" id="1.25.10.10">
    <property type="entry name" value="Leucine-rich Repeat Variant"/>
    <property type="match status" value="2"/>
</dbReference>
<evidence type="ECO:0000259" key="2">
    <source>
        <dbReference type="Pfam" id="PF24573"/>
    </source>
</evidence>
<feature type="domain" description="Dynein axonemal assembly factor 5 HEAT-repeat" evidence="2">
    <location>
        <begin position="445"/>
        <end position="619"/>
    </location>
</feature>
<keyword evidence="5" id="KW-1185">Reference proteome</keyword>
<feature type="domain" description="Dynein axonemal assembly factor 5 TPR repeats" evidence="3">
    <location>
        <begin position="124"/>
        <end position="320"/>
    </location>
</feature>
<dbReference type="PANTHER" id="PTHR16216:SF10">
    <property type="entry name" value="RNA POLYMERASE II ASSEMBLY FACTOR RTP1 C-TERMINAL DOMAIN-CONTAINING PROTEIN"/>
    <property type="match status" value="1"/>
</dbReference>
<dbReference type="InParanoid" id="C1E3V0"/>
<dbReference type="AlphaFoldDB" id="C1E3V0"/>
<gene>
    <name evidence="4" type="ORF">MICPUN_100035</name>
</gene>
<dbReference type="SUPFAM" id="SSF48371">
    <property type="entry name" value="ARM repeat"/>
    <property type="match status" value="1"/>
</dbReference>
<evidence type="ECO:0000256" key="1">
    <source>
        <dbReference type="SAM" id="MobiDB-lite"/>
    </source>
</evidence>
<accession>C1E3V0</accession>
<dbReference type="EMBL" id="CP001325">
    <property type="protein sequence ID" value="ACO62615.1"/>
    <property type="molecule type" value="Genomic_DNA"/>
</dbReference>
<dbReference type="RefSeq" id="XP_002501357.1">
    <property type="nucleotide sequence ID" value="XM_002501311.1"/>
</dbReference>
<protein>
    <submittedName>
        <fullName evidence="4">Uncharacterized protein</fullName>
    </submittedName>
</protein>
<dbReference type="InterPro" id="IPR057978">
    <property type="entry name" value="TPR_DAAF5"/>
</dbReference>
<dbReference type="Pfam" id="PF24573">
    <property type="entry name" value="HEAT_DAAF5"/>
    <property type="match status" value="1"/>
</dbReference>
<dbReference type="KEGG" id="mis:MICPUN_100035"/>
<dbReference type="Proteomes" id="UP000002009">
    <property type="component" value="Chromosome 4"/>
</dbReference>
<dbReference type="STRING" id="296587.C1E3V0"/>
<feature type="region of interest" description="Disordered" evidence="1">
    <location>
        <begin position="16"/>
        <end position="95"/>
    </location>
</feature>
<sequence>MGMGGSVDDVWEKLKASSAPSQHALKAKRLLRGAHAGESTSRHGAQSSRSSSQGTGRGPTAAHGDGSLEAFSAPSTSDSTSEPTPDPELESPSPASYADLEDLARGLARDLNSLADTQAPASTRLRSLRVLRGVIDTIDASLLREASLDSFAKPLLRRFEDASEQCREEAAEAFAALTRRMESAMDLLPYAMAVLRVRLGPAVPDGKDPKEPSEEVRAKLHAVLVSLLTKGEDECVSCAPEAVDILEFAVEDSHADVALLACESLETLVHNLGRKLAPVSKNLAWMFFPNLTHRRAKVRVATLRAVRGLMHCGAHETILDLVAFQHPNLVPVKAFYGEDQKVNYFGKLATDGSVQVRCEFVRVIGDWMTTLIERLDHESRLLPYVISALTDEAELVQKEAMDLMDRLGIQYEKEHEKDLKQTMYYMPEAFGEDIYGVGEDALTLPPPFTRRPRLGSRILVKNNFTSVVNPVIGEMSSWQIELRAKAAVLLRTMLVYLEDNATQHVHHLCMAFISASRDDAVGRQVRDCCKLIGRFVRPGDWMGTLLEKVRGSGFTDTASRVGALAVLTGCLSGAAKEAMEELDEEGGERSNCDDVLEALEDRSVSGSSDTKLRIQLCKLVAACAREKPATWRSRASRLCALAIRAGGGEIGRLDGSAAHMESAVAELAAACGLASGADLIGSIRSELVAPLRLLPARGWRAADAAVLAAAAEAPGTCTPADAADLVRLSSLVAEGPAAKGVRSRLLAFPFVSRGRLSAPLEDGDVQLLLGAALPPVAADPGGSFTVAALAAAAAVLEPVNSSDAAAREAASLVACHVASILGSEAAPANVRADAARVLEILAGRRGAMEPRDVVASALPELRSRLDDPNAGLTTPSEPRFSRTWSMPATRRREMSLGRRSCRIRPRALLPCTRANCHQRL</sequence>
<evidence type="ECO:0000313" key="4">
    <source>
        <dbReference type="EMBL" id="ACO62615.1"/>
    </source>
</evidence>
<dbReference type="eggNOG" id="ENOG502QRXT">
    <property type="taxonomic scope" value="Eukaryota"/>
</dbReference>